<evidence type="ECO:0008006" key="5">
    <source>
        <dbReference type="Google" id="ProtNLM"/>
    </source>
</evidence>
<feature type="transmembrane region" description="Helical" evidence="1">
    <location>
        <begin position="462"/>
        <end position="482"/>
    </location>
</feature>
<evidence type="ECO:0000313" key="3">
    <source>
        <dbReference type="EMBL" id="CAD8106711.1"/>
    </source>
</evidence>
<evidence type="ECO:0000256" key="1">
    <source>
        <dbReference type="SAM" id="Phobius"/>
    </source>
</evidence>
<dbReference type="AlphaFoldDB" id="A0A8S1PUM5"/>
<keyword evidence="4" id="KW-1185">Reference proteome</keyword>
<name>A0A8S1PUM5_9CILI</name>
<gene>
    <name evidence="3" type="ORF">PSON_ATCC_30995.1.T0870120</name>
</gene>
<proteinExistence type="predicted"/>
<keyword evidence="2" id="KW-0732">Signal</keyword>
<sequence>MFTFFTLFSFIVYSLGDQIYPIKSNSETQLENNGWIDCSTQEEVIPQNCQGDDLLWLECYVVPQNGLCTKQNINTKTQDMLNYVFTFYKTTLQTCDIEINGQSKTEIMNQKDDLNKAMFKYSGDNVKIKIKNYGTLFTGLTISKDCNPNCQRCLQSFCDQCYDDSFYYYNYRCSKLFCEQQINKLNSKSLLNSQGSYSDSVFTLEFLFNINLGDCLIPKVYYTYKIENSQIKYILQENQVFLKKDTSNTLIAQLPLKQIIENCQLINTTTAFVYQCYIGIAITSELSTQYLAVTISQLTIEKGTESTLPYVQSLNIPSDENVSIGPVFLVSETLSLQTDSNLKQLTVLQTISDPEFSNFRIHYYEAYLIQNNKTITLNLQIEIQQTINTTFIFTWTDPLFDPSQSFSFQINSEAKPVLNNRRRRLDIPLKRENLKVNYNAQNIQVYIPNTLIFDPSFKAGPLVGILVGAFAIIAIIITVAYYKYKPALKKPLI</sequence>
<keyword evidence="1" id="KW-0812">Transmembrane</keyword>
<evidence type="ECO:0000313" key="4">
    <source>
        <dbReference type="Proteomes" id="UP000692954"/>
    </source>
</evidence>
<dbReference type="EMBL" id="CAJJDN010000087">
    <property type="protein sequence ID" value="CAD8106711.1"/>
    <property type="molecule type" value="Genomic_DNA"/>
</dbReference>
<accession>A0A8S1PUM5</accession>
<evidence type="ECO:0000256" key="2">
    <source>
        <dbReference type="SAM" id="SignalP"/>
    </source>
</evidence>
<keyword evidence="1" id="KW-0472">Membrane</keyword>
<dbReference type="Proteomes" id="UP000692954">
    <property type="component" value="Unassembled WGS sequence"/>
</dbReference>
<organism evidence="3 4">
    <name type="scientific">Paramecium sonneborni</name>
    <dbReference type="NCBI Taxonomy" id="65129"/>
    <lineage>
        <taxon>Eukaryota</taxon>
        <taxon>Sar</taxon>
        <taxon>Alveolata</taxon>
        <taxon>Ciliophora</taxon>
        <taxon>Intramacronucleata</taxon>
        <taxon>Oligohymenophorea</taxon>
        <taxon>Peniculida</taxon>
        <taxon>Parameciidae</taxon>
        <taxon>Paramecium</taxon>
    </lineage>
</organism>
<protein>
    <recommendedName>
        <fullName evidence="5">Transmembrane protein</fullName>
    </recommendedName>
</protein>
<keyword evidence="1" id="KW-1133">Transmembrane helix</keyword>
<feature type="signal peptide" evidence="2">
    <location>
        <begin position="1"/>
        <end position="16"/>
    </location>
</feature>
<feature type="chain" id="PRO_5035813041" description="Transmembrane protein" evidence="2">
    <location>
        <begin position="17"/>
        <end position="493"/>
    </location>
</feature>
<reference evidence="3" key="1">
    <citation type="submission" date="2021-01" db="EMBL/GenBank/DDBJ databases">
        <authorList>
            <consortium name="Genoscope - CEA"/>
            <person name="William W."/>
        </authorList>
    </citation>
    <scope>NUCLEOTIDE SEQUENCE</scope>
</reference>
<comment type="caution">
    <text evidence="3">The sequence shown here is derived from an EMBL/GenBank/DDBJ whole genome shotgun (WGS) entry which is preliminary data.</text>
</comment>